<organism evidence="1 2">
    <name type="scientific">Pontibacillus chungwhensis BH030062</name>
    <dbReference type="NCBI Taxonomy" id="1385513"/>
    <lineage>
        <taxon>Bacteria</taxon>
        <taxon>Bacillati</taxon>
        <taxon>Bacillota</taxon>
        <taxon>Bacilli</taxon>
        <taxon>Bacillales</taxon>
        <taxon>Bacillaceae</taxon>
        <taxon>Pontibacillus</taxon>
    </lineage>
</organism>
<dbReference type="EMBL" id="AVBG01000002">
    <property type="protein sequence ID" value="KGP92729.1"/>
    <property type="molecule type" value="Genomic_DNA"/>
</dbReference>
<name>A0A0A2UXS0_9BACI</name>
<dbReference type="AlphaFoldDB" id="A0A0A2UXS0"/>
<evidence type="ECO:0000313" key="1">
    <source>
        <dbReference type="EMBL" id="KGP92729.1"/>
    </source>
</evidence>
<dbReference type="RefSeq" id="WP_036779912.1">
    <property type="nucleotide sequence ID" value="NZ_AVBG01000002.1"/>
</dbReference>
<dbReference type="STRING" id="1385513.N780_13465"/>
<dbReference type="OrthoDB" id="2874362at2"/>
<accession>A0A0A2UXS0</accession>
<evidence type="ECO:0000313" key="2">
    <source>
        <dbReference type="Proteomes" id="UP000030153"/>
    </source>
</evidence>
<protein>
    <submittedName>
        <fullName evidence="1">Uncharacterized protein</fullName>
    </submittedName>
</protein>
<dbReference type="Proteomes" id="UP000030153">
    <property type="component" value="Unassembled WGS sequence"/>
</dbReference>
<keyword evidence="2" id="KW-1185">Reference proteome</keyword>
<comment type="caution">
    <text evidence="1">The sequence shown here is derived from an EMBL/GenBank/DDBJ whole genome shotgun (WGS) entry which is preliminary data.</text>
</comment>
<sequence>MKQYYNHYLQADEKRFIEEVAVAAIKEDYTKKHFLIEERGVIRYKSFVSPDSNPVKDIQYDNGSPVKQICSVDSMMLEYIHKLCGNDELALQRAKAHLGDFLKYAKAWARLAYKEAVSEDYKELQTDLHSIFERAEKNPSYEEHFMDADIRNLSFRLKQQLGIKMP</sequence>
<proteinExistence type="predicted"/>
<reference evidence="1 2" key="1">
    <citation type="submission" date="2013-08" db="EMBL/GenBank/DDBJ databases">
        <title>Genome of Pontibacillus chungwhensis.</title>
        <authorList>
            <person name="Wang Q."/>
            <person name="Wang G."/>
        </authorList>
    </citation>
    <scope>NUCLEOTIDE SEQUENCE [LARGE SCALE GENOMIC DNA]</scope>
    <source>
        <strain evidence="1 2">BH030062</strain>
    </source>
</reference>
<gene>
    <name evidence="1" type="ORF">N780_13465</name>
</gene>